<name>A0A286U1I0_9BACT</name>
<evidence type="ECO:0000259" key="15">
    <source>
        <dbReference type="Pfam" id="PF00294"/>
    </source>
</evidence>
<feature type="binding site" evidence="13">
    <location>
        <position position="283"/>
    </location>
    <ligand>
        <name>K(+)</name>
        <dbReference type="ChEBI" id="CHEBI:29103"/>
    </ligand>
</feature>
<evidence type="ECO:0000256" key="14">
    <source>
        <dbReference type="SAM" id="MobiDB-lite"/>
    </source>
</evidence>
<dbReference type="AlphaFoldDB" id="A0A286U1I0"/>
<dbReference type="PANTHER" id="PTHR10584">
    <property type="entry name" value="SUGAR KINASE"/>
    <property type="match status" value="1"/>
</dbReference>
<evidence type="ECO:0000256" key="2">
    <source>
        <dbReference type="ARBA" id="ARBA00012035"/>
    </source>
</evidence>
<evidence type="ECO:0000256" key="9">
    <source>
        <dbReference type="ARBA" id="ARBA00022840"/>
    </source>
</evidence>
<feature type="compositionally biased region" description="Polar residues" evidence="14">
    <location>
        <begin position="282"/>
        <end position="293"/>
    </location>
</feature>
<dbReference type="FunFam" id="3.40.1190.20:FF:000012">
    <property type="entry name" value="Ribokinase"/>
    <property type="match status" value="1"/>
</dbReference>
<feature type="binding site" evidence="13">
    <location>
        <position position="247"/>
    </location>
    <ligand>
        <name>K(+)</name>
        <dbReference type="ChEBI" id="CHEBI:29103"/>
    </ligand>
</feature>
<comment type="similarity">
    <text evidence="13">Belongs to the carbohydrate kinase PfkB family. Ribokinase subfamily.</text>
</comment>
<keyword evidence="5 13" id="KW-0808">Transferase</keyword>
<feature type="binding site" evidence="13">
    <location>
        <position position="185"/>
    </location>
    <ligand>
        <name>ATP</name>
        <dbReference type="ChEBI" id="CHEBI:30616"/>
    </ligand>
</feature>
<dbReference type="InterPro" id="IPR011877">
    <property type="entry name" value="Ribokinase"/>
</dbReference>
<keyword evidence="17" id="KW-1185">Reference proteome</keyword>
<accession>A0A286U1I0</accession>
<comment type="caution">
    <text evidence="16">The sequence shown here is derived from an EMBL/GenBank/DDBJ whole genome shotgun (WGS) entry which is preliminary data.</text>
</comment>
<evidence type="ECO:0000256" key="5">
    <source>
        <dbReference type="ARBA" id="ARBA00022679"/>
    </source>
</evidence>
<feature type="compositionally biased region" description="Basic and acidic residues" evidence="14">
    <location>
        <begin position="295"/>
        <end position="306"/>
    </location>
</feature>
<comment type="caution">
    <text evidence="13">Lacks conserved residue(s) required for the propagation of feature annotation.</text>
</comment>
<keyword evidence="12 13" id="KW-0119">Carbohydrate metabolism</keyword>
<evidence type="ECO:0000256" key="6">
    <source>
        <dbReference type="ARBA" id="ARBA00022723"/>
    </source>
</evidence>
<organism evidence="16 17">
    <name type="scientific">Candidatus Scalindua japonica</name>
    <dbReference type="NCBI Taxonomy" id="1284222"/>
    <lineage>
        <taxon>Bacteria</taxon>
        <taxon>Pseudomonadati</taxon>
        <taxon>Planctomycetota</taxon>
        <taxon>Candidatus Brocadiia</taxon>
        <taxon>Candidatus Brocadiales</taxon>
        <taxon>Candidatus Scalinduaceae</taxon>
        <taxon>Candidatus Scalindua</taxon>
    </lineage>
</organism>
<dbReference type="PIRSF" id="PIRSF000535">
    <property type="entry name" value="1PFK/6PFK/LacC"/>
    <property type="match status" value="1"/>
</dbReference>
<feature type="active site" description="Proton acceptor" evidence="13">
    <location>
        <position position="253"/>
    </location>
</feature>
<dbReference type="UniPathway" id="UPA00916">
    <property type="reaction ID" value="UER00889"/>
</dbReference>
<dbReference type="InterPro" id="IPR017583">
    <property type="entry name" value="Tagatose/fructose_Pkinase"/>
</dbReference>
<dbReference type="EC" id="2.7.1.15" evidence="2 13"/>
<dbReference type="InterPro" id="IPR002173">
    <property type="entry name" value="Carboh/pur_kinase_PfkB_CS"/>
</dbReference>
<dbReference type="SUPFAM" id="SSF53613">
    <property type="entry name" value="Ribokinase-like"/>
    <property type="match status" value="1"/>
</dbReference>
<dbReference type="NCBIfam" id="TIGR02152">
    <property type="entry name" value="D_ribokin_bact"/>
    <property type="match status" value="1"/>
</dbReference>
<dbReference type="GO" id="GO:0004747">
    <property type="term" value="F:ribokinase activity"/>
    <property type="evidence" value="ECO:0007669"/>
    <property type="project" value="UniProtKB-UniRule"/>
</dbReference>
<protein>
    <recommendedName>
        <fullName evidence="3 13">Ribokinase</fullName>
        <shortName evidence="13">RK</shortName>
        <ecNumber evidence="2 13">2.7.1.15</ecNumber>
    </recommendedName>
</protein>
<evidence type="ECO:0000256" key="13">
    <source>
        <dbReference type="HAMAP-Rule" id="MF_01987"/>
    </source>
</evidence>
<feature type="binding site" evidence="13">
    <location>
        <position position="286"/>
    </location>
    <ligand>
        <name>K(+)</name>
        <dbReference type="ChEBI" id="CHEBI:29103"/>
    </ligand>
</feature>
<dbReference type="OrthoDB" id="9775849at2"/>
<feature type="binding site" evidence="13">
    <location>
        <position position="253"/>
    </location>
    <ligand>
        <name>substrate</name>
    </ligand>
</feature>
<reference evidence="17" key="1">
    <citation type="journal article" date="2017" name="Environ. Microbiol. Rep.">
        <title>Genetic Diversity of Marine Anaerobic Ammonium-Oxidizing Bacteria as Revealed by Genomic and Proteomic Analyses of 'Candidatus Scalindua japonica'.</title>
        <authorList>
            <person name="Oshiki M."/>
            <person name="Mizuto K."/>
            <person name="Kimura Z."/>
            <person name="Kindaichi T."/>
            <person name="Satoh H."/>
            <person name="Okabe S."/>
        </authorList>
    </citation>
    <scope>NUCLEOTIDE SEQUENCE [LARGE SCALE GENOMIC DNA]</scope>
    <source>
        <strain evidence="17">husup-a2</strain>
    </source>
</reference>
<dbReference type="EMBL" id="BAOS01000028">
    <property type="protein sequence ID" value="GAX61999.1"/>
    <property type="molecule type" value="Genomic_DNA"/>
</dbReference>
<keyword evidence="9 13" id="KW-0067">ATP-binding</keyword>
<feature type="domain" description="Carbohydrate kinase PfkB" evidence="15">
    <location>
        <begin position="3"/>
        <end position="295"/>
    </location>
</feature>
<dbReference type="Proteomes" id="UP000218542">
    <property type="component" value="Unassembled WGS sequence"/>
</dbReference>
<comment type="cofactor">
    <cofactor evidence="13">
        <name>Mg(2+)</name>
        <dbReference type="ChEBI" id="CHEBI:18420"/>
    </cofactor>
    <text evidence="13">Requires a divalent cation, most likely magnesium in vivo, as an electrophilic catalyst to aid phosphoryl group transfer. It is the chelate of the metal and the nucleotide that is the actual substrate.</text>
</comment>
<dbReference type="RefSeq" id="WP_096895372.1">
    <property type="nucleotide sequence ID" value="NZ_BAOS01000028.1"/>
</dbReference>
<dbReference type="CDD" id="cd01174">
    <property type="entry name" value="ribokinase"/>
    <property type="match status" value="1"/>
</dbReference>
<evidence type="ECO:0000256" key="11">
    <source>
        <dbReference type="ARBA" id="ARBA00022958"/>
    </source>
</evidence>
<dbReference type="PRINTS" id="PR00990">
    <property type="entry name" value="RIBOKINASE"/>
</dbReference>
<keyword evidence="7 13" id="KW-0547">Nucleotide-binding</keyword>
<evidence type="ECO:0000256" key="1">
    <source>
        <dbReference type="ARBA" id="ARBA00005380"/>
    </source>
</evidence>
<feature type="region of interest" description="Disordered" evidence="14">
    <location>
        <begin position="280"/>
        <end position="306"/>
    </location>
</feature>
<evidence type="ECO:0000256" key="4">
    <source>
        <dbReference type="ARBA" id="ARBA00022490"/>
    </source>
</evidence>
<dbReference type="InterPro" id="IPR029056">
    <property type="entry name" value="Ribokinase-like"/>
</dbReference>
<keyword evidence="10 13" id="KW-0460">Magnesium</keyword>
<comment type="catalytic activity">
    <reaction evidence="13">
        <text>D-ribose + ATP = D-ribose 5-phosphate + ADP + H(+)</text>
        <dbReference type="Rhea" id="RHEA:13697"/>
        <dbReference type="ChEBI" id="CHEBI:15378"/>
        <dbReference type="ChEBI" id="CHEBI:30616"/>
        <dbReference type="ChEBI" id="CHEBI:47013"/>
        <dbReference type="ChEBI" id="CHEBI:78346"/>
        <dbReference type="ChEBI" id="CHEBI:456216"/>
        <dbReference type="EC" id="2.7.1.15"/>
    </reaction>
</comment>
<evidence type="ECO:0000313" key="17">
    <source>
        <dbReference type="Proteomes" id="UP000218542"/>
    </source>
</evidence>
<feature type="binding site" evidence="13">
    <location>
        <begin position="40"/>
        <end position="44"/>
    </location>
    <ligand>
        <name>substrate</name>
    </ligand>
</feature>
<comment type="subcellular location">
    <subcellularLocation>
        <location evidence="13">Cytoplasm</location>
    </subcellularLocation>
</comment>
<dbReference type="PROSITE" id="PS00583">
    <property type="entry name" value="PFKB_KINASES_1"/>
    <property type="match status" value="1"/>
</dbReference>
<proteinExistence type="inferred from homology"/>
<comment type="activity regulation">
    <text evidence="13">Activated by a monovalent cation that binds near, but not in, the active site. The most likely occupant of the site in vivo is potassium. Ion binding induces a conformational change that may alter substrate affinity.</text>
</comment>
<dbReference type="Pfam" id="PF00294">
    <property type="entry name" value="PfkB"/>
    <property type="match status" value="1"/>
</dbReference>
<comment type="pathway">
    <text evidence="13">Carbohydrate metabolism; D-ribose degradation; D-ribose 5-phosphate from beta-D-ribopyranose: step 2/2.</text>
</comment>
<evidence type="ECO:0000256" key="12">
    <source>
        <dbReference type="ARBA" id="ARBA00023277"/>
    </source>
</evidence>
<dbReference type="Gene3D" id="3.40.1190.20">
    <property type="match status" value="1"/>
</dbReference>
<dbReference type="GO" id="GO:0005829">
    <property type="term" value="C:cytosol"/>
    <property type="evidence" value="ECO:0007669"/>
    <property type="project" value="TreeGrafter"/>
</dbReference>
<feature type="binding site" evidence="13">
    <location>
        <position position="249"/>
    </location>
    <ligand>
        <name>K(+)</name>
        <dbReference type="ChEBI" id="CHEBI:29103"/>
    </ligand>
</feature>
<dbReference type="HAMAP" id="MF_01987">
    <property type="entry name" value="Ribokinase"/>
    <property type="match status" value="1"/>
</dbReference>
<gene>
    <name evidence="13" type="primary">rbsK</name>
    <name evidence="16" type="ORF">SCALIN_C28_0201</name>
</gene>
<evidence type="ECO:0000256" key="10">
    <source>
        <dbReference type="ARBA" id="ARBA00022842"/>
    </source>
</evidence>
<feature type="binding site" evidence="13">
    <location>
        <position position="277"/>
    </location>
    <ligand>
        <name>ATP</name>
        <dbReference type="ChEBI" id="CHEBI:30616"/>
    </ligand>
</feature>
<comment type="function">
    <text evidence="13">Catalyzes the phosphorylation of ribose at O-5 in a reaction requiring ATP and magnesium. The resulting D-ribose-5-phosphate can then be used either for sythesis of nucleotides, histidine, and tryptophan, or as a component of the pentose phosphate pathway.</text>
</comment>
<keyword evidence="6 13" id="KW-0479">Metal-binding</keyword>
<feature type="binding site" evidence="13">
    <location>
        <begin position="252"/>
        <end position="253"/>
    </location>
    <ligand>
        <name>ATP</name>
        <dbReference type="ChEBI" id="CHEBI:30616"/>
    </ligand>
</feature>
<dbReference type="GO" id="GO:0005524">
    <property type="term" value="F:ATP binding"/>
    <property type="evidence" value="ECO:0007669"/>
    <property type="project" value="UniProtKB-UniRule"/>
</dbReference>
<dbReference type="InterPro" id="IPR002139">
    <property type="entry name" value="Ribo/fructo_kinase"/>
</dbReference>
<evidence type="ECO:0000256" key="7">
    <source>
        <dbReference type="ARBA" id="ARBA00022741"/>
    </source>
</evidence>
<feature type="binding site" evidence="13">
    <location>
        <begin position="221"/>
        <end position="226"/>
    </location>
    <ligand>
        <name>ATP</name>
        <dbReference type="ChEBI" id="CHEBI:30616"/>
    </ligand>
</feature>
<sequence>MVRIAVIGSLNMDLVIRAPRIPKPGETVLGADNLLMIPGGKGANQAYASARLGAEVAMIGRVGGDTFGEQMINSLKKAGVDTQHIIHETDASTGVALIVVEEGGQNSIVVSSGANSRITPSDISQAEAVIRSANLILLQLEIPLPAVVKAAQCARHHGVKVILNPAPAQHLPTELLSLTDILIPNETETAILSGYDVGTEDEIRHAASGLRQSGIKTIIMTQGCRGALLITENGIEHFPAIPVKPVDTTAAGDAFVGSFAVALAEGRSLREAVRHGNAAGALTSTKQGAQPSIPSRDDLDKMLKTM</sequence>
<feature type="binding site" evidence="13">
    <location>
        <position position="288"/>
    </location>
    <ligand>
        <name>K(+)</name>
        <dbReference type="ChEBI" id="CHEBI:29103"/>
    </ligand>
</feature>
<keyword evidence="4 13" id="KW-0963">Cytoplasm</keyword>
<comment type="subunit">
    <text evidence="13">Homodimer.</text>
</comment>
<dbReference type="GO" id="GO:0019303">
    <property type="term" value="P:D-ribose catabolic process"/>
    <property type="evidence" value="ECO:0007669"/>
    <property type="project" value="UniProtKB-UniRule"/>
</dbReference>
<dbReference type="GO" id="GO:0046872">
    <property type="term" value="F:metal ion binding"/>
    <property type="evidence" value="ECO:0007669"/>
    <property type="project" value="UniProtKB-KW"/>
</dbReference>
<keyword evidence="8 13" id="KW-0418">Kinase</keyword>
<evidence type="ECO:0000256" key="3">
    <source>
        <dbReference type="ARBA" id="ARBA00016943"/>
    </source>
</evidence>
<evidence type="ECO:0000256" key="8">
    <source>
        <dbReference type="ARBA" id="ARBA00022777"/>
    </source>
</evidence>
<feature type="binding site" evidence="13">
    <location>
        <begin position="11"/>
        <end position="13"/>
    </location>
    <ligand>
        <name>substrate</name>
    </ligand>
</feature>
<evidence type="ECO:0000313" key="16">
    <source>
        <dbReference type="EMBL" id="GAX61999.1"/>
    </source>
</evidence>
<comment type="similarity">
    <text evidence="1">Belongs to the carbohydrate kinase pfkB family.</text>
</comment>
<dbReference type="InterPro" id="IPR011611">
    <property type="entry name" value="PfkB_dom"/>
</dbReference>
<feature type="binding site" evidence="13">
    <location>
        <position position="292"/>
    </location>
    <ligand>
        <name>K(+)</name>
        <dbReference type="ChEBI" id="CHEBI:29103"/>
    </ligand>
</feature>
<feature type="binding site" evidence="13">
    <location>
        <position position="141"/>
    </location>
    <ligand>
        <name>substrate</name>
    </ligand>
</feature>
<keyword evidence="11 13" id="KW-0630">Potassium</keyword>
<dbReference type="PANTHER" id="PTHR10584:SF166">
    <property type="entry name" value="RIBOKINASE"/>
    <property type="match status" value="1"/>
</dbReference>